<reference evidence="1" key="1">
    <citation type="submission" date="2019-12" db="EMBL/GenBank/DDBJ databases">
        <title>An insight into the sialome of adult female Ixodes ricinus ticks feeding for 6 days.</title>
        <authorList>
            <person name="Perner J."/>
            <person name="Ribeiro J.M.C."/>
        </authorList>
    </citation>
    <scope>NUCLEOTIDE SEQUENCE</scope>
    <source>
        <strain evidence="1">Semi-engorged</strain>
        <tissue evidence="1">Salivary glands</tissue>
    </source>
</reference>
<accession>A0A6B0TVB6</accession>
<sequence>MAEACRVYVIMEASLQVLARFILLRTLHLKTIRAKYMTCFCFHKRNRNNNILRLFTRCLEGLFMAFPYLARYDRELTC</sequence>
<name>A0A6B0TVB6_IXORI</name>
<dbReference type="EMBL" id="GIFC01001936">
    <property type="protein sequence ID" value="MXU84019.1"/>
    <property type="molecule type" value="Transcribed_RNA"/>
</dbReference>
<protein>
    <submittedName>
        <fullName evidence="1">Putative secreted protein</fullName>
    </submittedName>
</protein>
<evidence type="ECO:0000313" key="1">
    <source>
        <dbReference type="EMBL" id="MXU84019.1"/>
    </source>
</evidence>
<organism evidence="1">
    <name type="scientific">Ixodes ricinus</name>
    <name type="common">Common tick</name>
    <name type="synonym">Acarus ricinus</name>
    <dbReference type="NCBI Taxonomy" id="34613"/>
    <lineage>
        <taxon>Eukaryota</taxon>
        <taxon>Metazoa</taxon>
        <taxon>Ecdysozoa</taxon>
        <taxon>Arthropoda</taxon>
        <taxon>Chelicerata</taxon>
        <taxon>Arachnida</taxon>
        <taxon>Acari</taxon>
        <taxon>Parasitiformes</taxon>
        <taxon>Ixodida</taxon>
        <taxon>Ixodoidea</taxon>
        <taxon>Ixodidae</taxon>
        <taxon>Ixodinae</taxon>
        <taxon>Ixodes</taxon>
    </lineage>
</organism>
<proteinExistence type="predicted"/>
<dbReference type="AlphaFoldDB" id="A0A6B0TVB6"/>